<dbReference type="PANTHER" id="PTHR42796:SF4">
    <property type="entry name" value="FUMARYLACETOACETATE HYDROLASE DOMAIN-CONTAINING PROTEIN 2A"/>
    <property type="match status" value="1"/>
</dbReference>
<dbReference type="EMBL" id="HBNS01009622">
    <property type="protein sequence ID" value="CAE4593550.1"/>
    <property type="molecule type" value="Transcribed_RNA"/>
</dbReference>
<dbReference type="Pfam" id="PF13561">
    <property type="entry name" value="adh_short_C2"/>
    <property type="match status" value="1"/>
</dbReference>
<comment type="similarity">
    <text evidence="1">Belongs to the FAH family.</text>
</comment>
<feature type="domain" description="Fumarylacetoacetase-like C-terminal" evidence="3">
    <location>
        <begin position="1"/>
        <end position="136"/>
    </location>
</feature>
<name>A0A6V2CIA2_9STRA</name>
<dbReference type="PRINTS" id="PR00080">
    <property type="entry name" value="SDRFAMILY"/>
</dbReference>
<evidence type="ECO:0000313" key="5">
    <source>
        <dbReference type="EMBL" id="CAE4593552.1"/>
    </source>
</evidence>
<dbReference type="PROSITE" id="PS00061">
    <property type="entry name" value="ADH_SHORT"/>
    <property type="match status" value="1"/>
</dbReference>
<dbReference type="Gene3D" id="3.90.850.10">
    <property type="entry name" value="Fumarylacetoacetase-like, C-terminal domain"/>
    <property type="match status" value="1"/>
</dbReference>
<evidence type="ECO:0000256" key="2">
    <source>
        <dbReference type="ARBA" id="ARBA00022723"/>
    </source>
</evidence>
<dbReference type="GO" id="GO:0046872">
    <property type="term" value="F:metal ion binding"/>
    <property type="evidence" value="ECO:0007669"/>
    <property type="project" value="UniProtKB-KW"/>
</dbReference>
<dbReference type="InterPro" id="IPR002347">
    <property type="entry name" value="SDR_fam"/>
</dbReference>
<reference evidence="5" key="1">
    <citation type="submission" date="2021-01" db="EMBL/GenBank/DDBJ databases">
        <authorList>
            <person name="Corre E."/>
            <person name="Pelletier E."/>
            <person name="Niang G."/>
            <person name="Scheremetjew M."/>
            <person name="Finn R."/>
            <person name="Kale V."/>
            <person name="Holt S."/>
            <person name="Cochrane G."/>
            <person name="Meng A."/>
            <person name="Brown T."/>
            <person name="Cohen L."/>
        </authorList>
    </citation>
    <scope>NUCLEOTIDE SEQUENCE</scope>
    <source>
        <strain evidence="5">GSO104</strain>
    </source>
</reference>
<evidence type="ECO:0000256" key="1">
    <source>
        <dbReference type="ARBA" id="ARBA00010211"/>
    </source>
</evidence>
<organism evidence="5">
    <name type="scientific">Ditylum brightwellii</name>
    <dbReference type="NCBI Taxonomy" id="49249"/>
    <lineage>
        <taxon>Eukaryota</taxon>
        <taxon>Sar</taxon>
        <taxon>Stramenopiles</taxon>
        <taxon>Ochrophyta</taxon>
        <taxon>Bacillariophyta</taxon>
        <taxon>Mediophyceae</taxon>
        <taxon>Lithodesmiophycidae</taxon>
        <taxon>Lithodesmiales</taxon>
        <taxon>Lithodesmiaceae</taxon>
        <taxon>Ditylum</taxon>
    </lineage>
</organism>
<protein>
    <recommendedName>
        <fullName evidence="3">Fumarylacetoacetase-like C-terminal domain-containing protein</fullName>
    </recommendedName>
</protein>
<accession>A0A6V2CIA2</accession>
<proteinExistence type="inferred from homology"/>
<keyword evidence="2" id="KW-0479">Metal-binding</keyword>
<dbReference type="GO" id="GO:0003824">
    <property type="term" value="F:catalytic activity"/>
    <property type="evidence" value="ECO:0007669"/>
    <property type="project" value="InterPro"/>
</dbReference>
<dbReference type="SUPFAM" id="SSF51735">
    <property type="entry name" value="NAD(P)-binding Rossmann-fold domains"/>
    <property type="match status" value="1"/>
</dbReference>
<dbReference type="PRINTS" id="PR00081">
    <property type="entry name" value="GDHRDH"/>
</dbReference>
<dbReference type="InterPro" id="IPR036663">
    <property type="entry name" value="Fumarylacetoacetase_C_sf"/>
</dbReference>
<dbReference type="InterPro" id="IPR051121">
    <property type="entry name" value="FAH"/>
</dbReference>
<dbReference type="GO" id="GO:0044281">
    <property type="term" value="P:small molecule metabolic process"/>
    <property type="evidence" value="ECO:0007669"/>
    <property type="project" value="UniProtKB-ARBA"/>
</dbReference>
<dbReference type="Pfam" id="PF01557">
    <property type="entry name" value="FAA_hydrolase"/>
    <property type="match status" value="1"/>
</dbReference>
<dbReference type="InterPro" id="IPR036291">
    <property type="entry name" value="NAD(P)-bd_dom_sf"/>
</dbReference>
<dbReference type="EMBL" id="HBNS01009624">
    <property type="protein sequence ID" value="CAE4593552.1"/>
    <property type="molecule type" value="Transcribed_RNA"/>
</dbReference>
<dbReference type="Gene3D" id="3.40.50.720">
    <property type="entry name" value="NAD(P)-binding Rossmann-like Domain"/>
    <property type="match status" value="1"/>
</dbReference>
<dbReference type="InterPro" id="IPR020904">
    <property type="entry name" value="Sc_DH/Rdtase_CS"/>
</dbReference>
<dbReference type="AlphaFoldDB" id="A0A6V2CIA2"/>
<gene>
    <name evidence="4" type="ORF">DBRI00130_LOCUS7745</name>
    <name evidence="5" type="ORF">DBRI00130_LOCUS7747</name>
</gene>
<evidence type="ECO:0000259" key="3">
    <source>
        <dbReference type="Pfam" id="PF01557"/>
    </source>
</evidence>
<dbReference type="InterPro" id="IPR011234">
    <property type="entry name" value="Fumarylacetoacetase-like_C"/>
</dbReference>
<dbReference type="SUPFAM" id="SSF56529">
    <property type="entry name" value="FAH"/>
    <property type="match status" value="1"/>
</dbReference>
<sequence>MDYVGGYTVIHDVSARDWQLEKNGNQWLLGKTVDSYAPMGPYLVTPSSLPDPHNLPIRCRVSGETLQNSNTNQLIFRVDYLISYLSQFVTLQPGDVIATGTPPGVGCFRSPQRWLVPGDVVECEIEGIGTLVNPVVEPIYKPGCSGIPRHLASSSSSQSKRGKVHGKNCIVTGANRGLGYGIALRLGMEGASLVAIVDIDATEMDEAVQSLSKLVPTCQYVGKVCNVTNINEVKQTWKEVVEMSHDGRLDILVQAAGIVGKTNIKCEDVDVEDFEAVMKVNLQGIFHGCKTALPYMSKQSYGRIVNIASIAGKEGNAGMLAYSSSKAAVIGLTKTIGKEYATSGITCNALAPAVVKTKMVEMVPEEQVKYMTDKIPMKRCGTVDEIAAMVVFMCSAEASFTTGFCFDASGGRAVY</sequence>
<dbReference type="FunFam" id="3.40.50.720:FF:000084">
    <property type="entry name" value="Short-chain dehydrogenase reductase"/>
    <property type="match status" value="1"/>
</dbReference>
<dbReference type="PANTHER" id="PTHR42796">
    <property type="entry name" value="FUMARYLACETOACETATE HYDROLASE DOMAIN-CONTAINING PROTEIN 2A-RELATED"/>
    <property type="match status" value="1"/>
</dbReference>
<evidence type="ECO:0000313" key="4">
    <source>
        <dbReference type="EMBL" id="CAE4593550.1"/>
    </source>
</evidence>